<reference evidence="3 4" key="1">
    <citation type="submission" date="2020-02" db="EMBL/GenBank/DDBJ databases">
        <title>Ideonella bacterium strain TBM-1.</title>
        <authorList>
            <person name="Chen W.-M."/>
        </authorList>
    </citation>
    <scope>NUCLEOTIDE SEQUENCE [LARGE SCALE GENOMIC DNA]</scope>
    <source>
        <strain evidence="3 4">TBM-1</strain>
    </source>
</reference>
<dbReference type="RefSeq" id="WP_163457672.1">
    <property type="nucleotide sequence ID" value="NZ_JAAGOH010000012.1"/>
</dbReference>
<dbReference type="PANTHER" id="PTHR42928">
    <property type="entry name" value="TRICARBOXYLATE-BINDING PROTEIN"/>
    <property type="match status" value="1"/>
</dbReference>
<dbReference type="PROSITE" id="PS51318">
    <property type="entry name" value="TAT"/>
    <property type="match status" value="1"/>
</dbReference>
<dbReference type="AlphaFoldDB" id="A0A7C9TJ39"/>
<proteinExistence type="inferred from homology"/>
<dbReference type="EMBL" id="JAAGOH010000012">
    <property type="protein sequence ID" value="NDY91819.1"/>
    <property type="molecule type" value="Genomic_DNA"/>
</dbReference>
<name>A0A7C9TJ39_9BURK</name>
<dbReference type="Gene3D" id="3.40.190.150">
    <property type="entry name" value="Bordetella uptake gene, domain 1"/>
    <property type="match status" value="1"/>
</dbReference>
<dbReference type="Gene3D" id="3.40.190.10">
    <property type="entry name" value="Periplasmic binding protein-like II"/>
    <property type="match status" value="1"/>
</dbReference>
<accession>A0A7C9TJ39</accession>
<dbReference type="CDD" id="cd07012">
    <property type="entry name" value="PBP2_Bug_TTT"/>
    <property type="match status" value="1"/>
</dbReference>
<feature type="signal peptide" evidence="2">
    <location>
        <begin position="1"/>
        <end position="30"/>
    </location>
</feature>
<dbReference type="PANTHER" id="PTHR42928:SF5">
    <property type="entry name" value="BLR1237 PROTEIN"/>
    <property type="match status" value="1"/>
</dbReference>
<organism evidence="3 4">
    <name type="scientific">Ideonella livida</name>
    <dbReference type="NCBI Taxonomy" id="2707176"/>
    <lineage>
        <taxon>Bacteria</taxon>
        <taxon>Pseudomonadati</taxon>
        <taxon>Pseudomonadota</taxon>
        <taxon>Betaproteobacteria</taxon>
        <taxon>Burkholderiales</taxon>
        <taxon>Sphaerotilaceae</taxon>
        <taxon>Ideonella</taxon>
    </lineage>
</organism>
<dbReference type="Proteomes" id="UP000484255">
    <property type="component" value="Unassembled WGS sequence"/>
</dbReference>
<evidence type="ECO:0000256" key="2">
    <source>
        <dbReference type="SAM" id="SignalP"/>
    </source>
</evidence>
<dbReference type="InterPro" id="IPR006311">
    <property type="entry name" value="TAT_signal"/>
</dbReference>
<feature type="chain" id="PRO_5028937735" evidence="2">
    <location>
        <begin position="31"/>
        <end position="330"/>
    </location>
</feature>
<dbReference type="InterPro" id="IPR005064">
    <property type="entry name" value="BUG"/>
</dbReference>
<evidence type="ECO:0000313" key="3">
    <source>
        <dbReference type="EMBL" id="NDY91819.1"/>
    </source>
</evidence>
<sequence>MTSCNLSRRQTLACATGLALGSLAAPAARAQAFPQRPLSWVVPYPSGGFGDALSRLLAQKMETALGQTVLVDNRPGAGGQIGAAFVKQQPADGHTLFYGDIGPFAMNGALYPKLNYDTLADFQPLSRLVLTPLLVVVPANSPWKDWNDLVQAARRGPPPSYGSYGVGSQPHVWTEMLERQLGAKLNHVPYKGAAPALQDLLGGRLDFMCDVAPSSLPLVRDGKLRALAVVGSHQRLSLLPQVPTVAELGLPALNLPGWNGVMVRRGTPEPVLARLHQALLAALQAPEVAQRYQPLGLTLAPQSPEAFGDFIRQEAQRWGQVIRQAAITLE</sequence>
<comment type="similarity">
    <text evidence="1">Belongs to the UPF0065 (bug) family.</text>
</comment>
<dbReference type="InterPro" id="IPR042100">
    <property type="entry name" value="Bug_dom1"/>
</dbReference>
<evidence type="ECO:0000313" key="4">
    <source>
        <dbReference type="Proteomes" id="UP000484255"/>
    </source>
</evidence>
<dbReference type="Pfam" id="PF03401">
    <property type="entry name" value="TctC"/>
    <property type="match status" value="1"/>
</dbReference>
<evidence type="ECO:0000256" key="1">
    <source>
        <dbReference type="ARBA" id="ARBA00006987"/>
    </source>
</evidence>
<keyword evidence="4" id="KW-1185">Reference proteome</keyword>
<comment type="caution">
    <text evidence="3">The sequence shown here is derived from an EMBL/GenBank/DDBJ whole genome shotgun (WGS) entry which is preliminary data.</text>
</comment>
<keyword evidence="2" id="KW-0732">Signal</keyword>
<dbReference type="SUPFAM" id="SSF53850">
    <property type="entry name" value="Periplasmic binding protein-like II"/>
    <property type="match status" value="1"/>
</dbReference>
<protein>
    <submittedName>
        <fullName evidence="3">Tripartite tricarboxylate transporter substrate binding protein</fullName>
    </submittedName>
</protein>
<dbReference type="PIRSF" id="PIRSF017082">
    <property type="entry name" value="YflP"/>
    <property type="match status" value="1"/>
</dbReference>
<gene>
    <name evidence="3" type="ORF">G3A44_11545</name>
</gene>